<name>A0A3S0ZU57_ELYCH</name>
<comment type="caution">
    <text evidence="3">The sequence shown here is derived from an EMBL/GenBank/DDBJ whole genome shotgun (WGS) entry which is preliminary data.</text>
</comment>
<proteinExistence type="predicted"/>
<dbReference type="SUPFAM" id="SSF117281">
    <property type="entry name" value="Kelch motif"/>
    <property type="match status" value="2"/>
</dbReference>
<protein>
    <submittedName>
        <fullName evidence="3">Uncharacterized protein</fullName>
    </submittedName>
</protein>
<gene>
    <name evidence="3" type="ORF">EGW08_005481</name>
</gene>
<dbReference type="InterPro" id="IPR015915">
    <property type="entry name" value="Kelch-typ_b-propeller"/>
</dbReference>
<keyword evidence="1" id="KW-0880">Kelch repeat</keyword>
<dbReference type="Pfam" id="PF24681">
    <property type="entry name" value="Kelch_KLHDC2_KLHL20_DRC7"/>
    <property type="match status" value="2"/>
</dbReference>
<evidence type="ECO:0000256" key="1">
    <source>
        <dbReference type="ARBA" id="ARBA00022441"/>
    </source>
</evidence>
<dbReference type="AlphaFoldDB" id="A0A3S0ZU57"/>
<evidence type="ECO:0000256" key="2">
    <source>
        <dbReference type="ARBA" id="ARBA00022737"/>
    </source>
</evidence>
<evidence type="ECO:0000313" key="3">
    <source>
        <dbReference type="EMBL" id="RUS86758.1"/>
    </source>
</evidence>
<dbReference type="PANTHER" id="PTHR46093">
    <property type="entry name" value="ACYL-COA-BINDING DOMAIN-CONTAINING PROTEIN 5"/>
    <property type="match status" value="1"/>
</dbReference>
<evidence type="ECO:0000313" key="4">
    <source>
        <dbReference type="Proteomes" id="UP000271974"/>
    </source>
</evidence>
<organism evidence="3 4">
    <name type="scientific">Elysia chlorotica</name>
    <name type="common">Eastern emerald elysia</name>
    <name type="synonym">Sea slug</name>
    <dbReference type="NCBI Taxonomy" id="188477"/>
    <lineage>
        <taxon>Eukaryota</taxon>
        <taxon>Metazoa</taxon>
        <taxon>Spiralia</taxon>
        <taxon>Lophotrochozoa</taxon>
        <taxon>Mollusca</taxon>
        <taxon>Gastropoda</taxon>
        <taxon>Heterobranchia</taxon>
        <taxon>Euthyneura</taxon>
        <taxon>Panpulmonata</taxon>
        <taxon>Sacoglossa</taxon>
        <taxon>Placobranchoidea</taxon>
        <taxon>Plakobranchidae</taxon>
        <taxon>Elysia</taxon>
    </lineage>
</organism>
<dbReference type="PANTHER" id="PTHR46093:SF18">
    <property type="entry name" value="FIBRONECTIN TYPE-III DOMAIN-CONTAINING PROTEIN"/>
    <property type="match status" value="1"/>
</dbReference>
<dbReference type="STRING" id="188477.A0A3S0ZU57"/>
<keyword evidence="4" id="KW-1185">Reference proteome</keyword>
<accession>A0A3S0ZU57</accession>
<dbReference type="Proteomes" id="UP000271974">
    <property type="component" value="Unassembled WGS sequence"/>
</dbReference>
<keyword evidence="2" id="KW-0677">Repeat</keyword>
<dbReference type="OrthoDB" id="10251809at2759"/>
<dbReference type="Gene3D" id="2.120.10.80">
    <property type="entry name" value="Kelch-type beta propeller"/>
    <property type="match status" value="2"/>
</dbReference>
<sequence length="382" mass="42564">MNGHNTSSGSSEIVFNVTKIDSNSAPFFSGREGQVACSVAQKVFIFGGVEQGLGDEPKELNDLIVFDLDTSKWSSIKAKGTIPPARSASSLVAVGTKLYLFGGLSHISGWFDDLFVYDTGMFLSFNVHIYMCFLILCPPLLEQLDIEESLIALGEKTKRSKNYIYSKIQFLYDDDEEFEDIPESKEQEGAEFGWFNDLFVLDTETLKWSQPMQMNLGVPTQRAAHGMCAIGRDLVIFGGRDIEDRQNDLHIFNVDSRKWQIDMKTEGLVPGARSFHTLTAFGNKAVLFGGRGRDNQHFDTFDVFDIEQKRWIPVKIEGDKPAGRGQHCAVPVGDSLFVFGGSGNFSPETMQCHKFFTDAFLVKAGENLHKDCILILSKFAAV</sequence>
<dbReference type="EMBL" id="RQTK01000129">
    <property type="protein sequence ID" value="RUS86758.1"/>
    <property type="molecule type" value="Genomic_DNA"/>
</dbReference>
<reference evidence="3 4" key="1">
    <citation type="submission" date="2019-01" db="EMBL/GenBank/DDBJ databases">
        <title>A draft genome assembly of the solar-powered sea slug Elysia chlorotica.</title>
        <authorList>
            <person name="Cai H."/>
            <person name="Li Q."/>
            <person name="Fang X."/>
            <person name="Li J."/>
            <person name="Curtis N.E."/>
            <person name="Altenburger A."/>
            <person name="Shibata T."/>
            <person name="Feng M."/>
            <person name="Maeda T."/>
            <person name="Schwartz J.A."/>
            <person name="Shigenobu S."/>
            <person name="Lundholm N."/>
            <person name="Nishiyama T."/>
            <person name="Yang H."/>
            <person name="Hasebe M."/>
            <person name="Li S."/>
            <person name="Pierce S.K."/>
            <person name="Wang J."/>
        </authorList>
    </citation>
    <scope>NUCLEOTIDE SEQUENCE [LARGE SCALE GENOMIC DNA]</scope>
    <source>
        <strain evidence="3">EC2010</strain>
        <tissue evidence="3">Whole organism of an adult</tissue>
    </source>
</reference>